<proteinExistence type="predicted"/>
<protein>
    <submittedName>
        <fullName evidence="1">Uncharacterized protein</fullName>
    </submittedName>
</protein>
<comment type="caution">
    <text evidence="1">The sequence shown here is derived from an EMBL/GenBank/DDBJ whole genome shotgun (WGS) entry which is preliminary data.</text>
</comment>
<sequence length="65" mass="7401">MLTLEPRATGEQTIQIFLLSEDGTIIEGKTRAVKVTKDIKTRLKKLSSIWQESYLPCLLDNKCFS</sequence>
<evidence type="ECO:0000313" key="1">
    <source>
        <dbReference type="EMBL" id="GAH46438.1"/>
    </source>
</evidence>
<reference evidence="1" key="1">
    <citation type="journal article" date="2014" name="Front. Microbiol.">
        <title>High frequency of phylogenetically diverse reductive dehalogenase-homologous genes in deep subseafloor sedimentary metagenomes.</title>
        <authorList>
            <person name="Kawai M."/>
            <person name="Futagami T."/>
            <person name="Toyoda A."/>
            <person name="Takaki Y."/>
            <person name="Nishi S."/>
            <person name="Hori S."/>
            <person name="Arai W."/>
            <person name="Tsubouchi T."/>
            <person name="Morono Y."/>
            <person name="Uchiyama I."/>
            <person name="Ito T."/>
            <person name="Fujiyama A."/>
            <person name="Inagaki F."/>
            <person name="Takami H."/>
        </authorList>
    </citation>
    <scope>NUCLEOTIDE SEQUENCE</scope>
    <source>
        <strain evidence="1">Expedition CK06-06</strain>
    </source>
</reference>
<dbReference type="AlphaFoldDB" id="X1HMA7"/>
<organism evidence="1">
    <name type="scientific">marine sediment metagenome</name>
    <dbReference type="NCBI Taxonomy" id="412755"/>
    <lineage>
        <taxon>unclassified sequences</taxon>
        <taxon>metagenomes</taxon>
        <taxon>ecological metagenomes</taxon>
    </lineage>
</organism>
<gene>
    <name evidence="1" type="ORF">S03H2_17388</name>
</gene>
<name>X1HMA7_9ZZZZ</name>
<dbReference type="EMBL" id="BARU01008965">
    <property type="protein sequence ID" value="GAH46438.1"/>
    <property type="molecule type" value="Genomic_DNA"/>
</dbReference>
<accession>X1HMA7</accession>